<dbReference type="PROSITE" id="PS51858">
    <property type="entry name" value="PPPDE"/>
    <property type="match status" value="1"/>
</dbReference>
<accession>D7G204</accession>
<dbReference type="FunCoup" id="D7G204">
    <property type="interactions" value="166"/>
</dbReference>
<dbReference type="SMART" id="SM01179">
    <property type="entry name" value="DUF862"/>
    <property type="match status" value="1"/>
</dbReference>
<dbReference type="GO" id="GO:0016579">
    <property type="term" value="P:protein deubiquitination"/>
    <property type="evidence" value="ECO:0007669"/>
    <property type="project" value="TreeGrafter"/>
</dbReference>
<dbReference type="OMA" id="NCNHYAK"/>
<feature type="compositionally biased region" description="Low complexity" evidence="4">
    <location>
        <begin position="234"/>
        <end position="244"/>
    </location>
</feature>
<dbReference type="EMBL" id="FN648663">
    <property type="protein sequence ID" value="CBJ48730.1"/>
    <property type="molecule type" value="Genomic_DNA"/>
</dbReference>
<dbReference type="STRING" id="2880.D7G204"/>
<evidence type="ECO:0000256" key="2">
    <source>
        <dbReference type="ARBA" id="ARBA00022670"/>
    </source>
</evidence>
<sequence>MYGRKGIPTEVTLNVYDLSPVNEFGHPIGLGVFHSGLEVDGREYTFAGGGGIFDHEPRKAPGARFREAVNMGSFTGGSSSLSRAIDSLREEFGPDRYNVLTRNCNSFSSALCEELVGKPIPGYVNRLAWMGSWFSCLMPPGMLGDAPVNQGGSSSYNAGYSMLAPPGRSSGPAAVRGGGSRNAFQGSGMTLAGSGGSAGTTSGSSTGGTGTGREGELSDRRERMRMAALRRAEAASASAEAAAGNNGGGGSAAASSLKMS</sequence>
<dbReference type="InterPro" id="IPR042266">
    <property type="entry name" value="PPPDE_sf"/>
</dbReference>
<keyword evidence="7" id="KW-1185">Reference proteome</keyword>
<organism evidence="6 7">
    <name type="scientific">Ectocarpus siliculosus</name>
    <name type="common">Brown alga</name>
    <name type="synonym">Conferva siliculosa</name>
    <dbReference type="NCBI Taxonomy" id="2880"/>
    <lineage>
        <taxon>Eukaryota</taxon>
        <taxon>Sar</taxon>
        <taxon>Stramenopiles</taxon>
        <taxon>Ochrophyta</taxon>
        <taxon>PX clade</taxon>
        <taxon>Phaeophyceae</taxon>
        <taxon>Ectocarpales</taxon>
        <taxon>Ectocarpaceae</taxon>
        <taxon>Ectocarpus</taxon>
    </lineage>
</organism>
<feature type="compositionally biased region" description="Basic and acidic residues" evidence="4">
    <location>
        <begin position="213"/>
        <end position="233"/>
    </location>
</feature>
<evidence type="ECO:0000256" key="3">
    <source>
        <dbReference type="ARBA" id="ARBA00022801"/>
    </source>
</evidence>
<protein>
    <recommendedName>
        <fullName evidence="5">PPPDE domain-containing protein</fullName>
    </recommendedName>
</protein>
<evidence type="ECO:0000313" key="6">
    <source>
        <dbReference type="EMBL" id="CBJ48730.1"/>
    </source>
</evidence>
<dbReference type="PANTHER" id="PTHR12378">
    <property type="entry name" value="DESUMOYLATING ISOPEPTIDASE"/>
    <property type="match status" value="1"/>
</dbReference>
<feature type="region of interest" description="Disordered" evidence="4">
    <location>
        <begin position="168"/>
        <end position="260"/>
    </location>
</feature>
<dbReference type="GO" id="GO:0006508">
    <property type="term" value="P:proteolysis"/>
    <property type="evidence" value="ECO:0007669"/>
    <property type="project" value="UniProtKB-KW"/>
</dbReference>
<proteinExistence type="inferred from homology"/>
<dbReference type="Gene3D" id="3.90.1720.30">
    <property type="entry name" value="PPPDE domains"/>
    <property type="match status" value="1"/>
</dbReference>
<name>D7G204_ECTSI</name>
<dbReference type="InterPro" id="IPR008580">
    <property type="entry name" value="PPPDE_dom"/>
</dbReference>
<evidence type="ECO:0000256" key="1">
    <source>
        <dbReference type="ARBA" id="ARBA00008140"/>
    </source>
</evidence>
<dbReference type="InParanoid" id="D7G204"/>
<dbReference type="OrthoDB" id="412286at2759"/>
<feature type="domain" description="PPPDE" evidence="5">
    <location>
        <begin position="9"/>
        <end position="142"/>
    </location>
</feature>
<keyword evidence="2" id="KW-0645">Protease</keyword>
<evidence type="ECO:0000256" key="4">
    <source>
        <dbReference type="SAM" id="MobiDB-lite"/>
    </source>
</evidence>
<keyword evidence="3" id="KW-0378">Hydrolase</keyword>
<dbReference type="GO" id="GO:0101005">
    <property type="term" value="F:deubiquitinase activity"/>
    <property type="evidence" value="ECO:0007669"/>
    <property type="project" value="TreeGrafter"/>
</dbReference>
<evidence type="ECO:0000313" key="7">
    <source>
        <dbReference type="Proteomes" id="UP000002630"/>
    </source>
</evidence>
<reference evidence="6 7" key="1">
    <citation type="journal article" date="2010" name="Nature">
        <title>The Ectocarpus genome and the independent evolution of multicellularity in brown algae.</title>
        <authorList>
            <person name="Cock J.M."/>
            <person name="Sterck L."/>
            <person name="Rouze P."/>
            <person name="Scornet D."/>
            <person name="Allen A.E."/>
            <person name="Amoutzias G."/>
            <person name="Anthouard V."/>
            <person name="Artiguenave F."/>
            <person name="Aury J.M."/>
            <person name="Badger J.H."/>
            <person name="Beszteri B."/>
            <person name="Billiau K."/>
            <person name="Bonnet E."/>
            <person name="Bothwell J.H."/>
            <person name="Bowler C."/>
            <person name="Boyen C."/>
            <person name="Brownlee C."/>
            <person name="Carrano C.J."/>
            <person name="Charrier B."/>
            <person name="Cho G.Y."/>
            <person name="Coelho S.M."/>
            <person name="Collen J."/>
            <person name="Corre E."/>
            <person name="Da Silva C."/>
            <person name="Delage L."/>
            <person name="Delaroque N."/>
            <person name="Dittami S.M."/>
            <person name="Doulbeau S."/>
            <person name="Elias M."/>
            <person name="Farnham G."/>
            <person name="Gachon C.M."/>
            <person name="Gschloessl B."/>
            <person name="Heesch S."/>
            <person name="Jabbari K."/>
            <person name="Jubin C."/>
            <person name="Kawai H."/>
            <person name="Kimura K."/>
            <person name="Kloareg B."/>
            <person name="Kupper F.C."/>
            <person name="Lang D."/>
            <person name="Le Bail A."/>
            <person name="Leblanc C."/>
            <person name="Lerouge P."/>
            <person name="Lohr M."/>
            <person name="Lopez P.J."/>
            <person name="Martens C."/>
            <person name="Maumus F."/>
            <person name="Michel G."/>
            <person name="Miranda-Saavedra D."/>
            <person name="Morales J."/>
            <person name="Moreau H."/>
            <person name="Motomura T."/>
            <person name="Nagasato C."/>
            <person name="Napoli C.A."/>
            <person name="Nelson D.R."/>
            <person name="Nyvall-Collen P."/>
            <person name="Peters A.F."/>
            <person name="Pommier C."/>
            <person name="Potin P."/>
            <person name="Poulain J."/>
            <person name="Quesneville H."/>
            <person name="Read B."/>
            <person name="Rensing S.A."/>
            <person name="Ritter A."/>
            <person name="Rousvoal S."/>
            <person name="Samanta M."/>
            <person name="Samson G."/>
            <person name="Schroeder D.C."/>
            <person name="Segurens B."/>
            <person name="Strittmatter M."/>
            <person name="Tonon T."/>
            <person name="Tregear J.W."/>
            <person name="Valentin K."/>
            <person name="von Dassow P."/>
            <person name="Yamagishi T."/>
            <person name="Van de Peer Y."/>
            <person name="Wincker P."/>
        </authorList>
    </citation>
    <scope>NUCLEOTIDE SEQUENCE [LARGE SCALE GENOMIC DNA]</scope>
    <source>
        <strain evidence="7">Ec32 / CCAP1310/4</strain>
    </source>
</reference>
<dbReference type="PANTHER" id="PTHR12378:SF80">
    <property type="entry name" value="IP06716P-RELATED"/>
    <property type="match status" value="1"/>
</dbReference>
<dbReference type="EMBL" id="FN649743">
    <property type="protein sequence ID" value="CBJ48730.1"/>
    <property type="molecule type" value="Genomic_DNA"/>
</dbReference>
<dbReference type="Pfam" id="PF05903">
    <property type="entry name" value="Peptidase_C97"/>
    <property type="match status" value="1"/>
</dbReference>
<dbReference type="Proteomes" id="UP000002630">
    <property type="component" value="Linkage Group LG18"/>
</dbReference>
<evidence type="ECO:0000259" key="5">
    <source>
        <dbReference type="PROSITE" id="PS51858"/>
    </source>
</evidence>
<dbReference type="eggNOG" id="KOG0324">
    <property type="taxonomic scope" value="Eukaryota"/>
</dbReference>
<dbReference type="AlphaFoldDB" id="D7G204"/>
<gene>
    <name evidence="6" type="ORF">Esi_0046_0126</name>
</gene>
<comment type="similarity">
    <text evidence="1">Belongs to the DeSI family.</text>
</comment>